<protein>
    <submittedName>
        <fullName evidence="11">Preprotein translocase subunit YajC</fullName>
    </submittedName>
</protein>
<evidence type="ECO:0000256" key="9">
    <source>
        <dbReference type="ARBA" id="ARBA00023136"/>
    </source>
</evidence>
<evidence type="ECO:0000256" key="2">
    <source>
        <dbReference type="ARBA" id="ARBA00006742"/>
    </source>
</evidence>
<dbReference type="Pfam" id="PF02699">
    <property type="entry name" value="YajC"/>
    <property type="match status" value="1"/>
</dbReference>
<keyword evidence="5 10" id="KW-0812">Transmembrane</keyword>
<dbReference type="PANTHER" id="PTHR33909:SF1">
    <property type="entry name" value="SEC TRANSLOCON ACCESSORY COMPLEX SUBUNIT YAJC"/>
    <property type="match status" value="1"/>
</dbReference>
<evidence type="ECO:0000256" key="5">
    <source>
        <dbReference type="ARBA" id="ARBA00022692"/>
    </source>
</evidence>
<evidence type="ECO:0000256" key="3">
    <source>
        <dbReference type="ARBA" id="ARBA00022448"/>
    </source>
</evidence>
<sequence>MEFGSGTFPLGAAQGQASMIPTLVTIVMMMAIFYFGIIRPNKKKEKEAAKMLENLAVGDKIQTYGGIVAKIVQIKEDVVLVESSGMKTRLELMKWSIKSVLKPAHKKSSEEETE</sequence>
<dbReference type="KEGG" id="piv:NCTC13079_00855"/>
<keyword evidence="9 10" id="KW-0472">Membrane</keyword>
<dbReference type="NCBIfam" id="TIGR00739">
    <property type="entry name" value="yajC"/>
    <property type="match status" value="1"/>
</dbReference>
<evidence type="ECO:0000313" key="11">
    <source>
        <dbReference type="EMBL" id="VEJ35693.1"/>
    </source>
</evidence>
<gene>
    <name evidence="11" type="primary">yajC</name>
    <name evidence="11" type="ORF">NCTC13079_00855</name>
</gene>
<dbReference type="SMART" id="SM01323">
    <property type="entry name" value="YajC"/>
    <property type="match status" value="1"/>
</dbReference>
<keyword evidence="12" id="KW-1185">Reference proteome</keyword>
<organism evidence="11 12">
    <name type="scientific">Aedoeadaptatus ivorii</name>
    <dbReference type="NCBI Taxonomy" id="54006"/>
    <lineage>
        <taxon>Bacteria</taxon>
        <taxon>Bacillati</taxon>
        <taxon>Bacillota</taxon>
        <taxon>Tissierellia</taxon>
        <taxon>Tissierellales</taxon>
        <taxon>Peptoniphilaceae</taxon>
        <taxon>Aedoeadaptatus</taxon>
    </lineage>
</organism>
<dbReference type="PRINTS" id="PR01853">
    <property type="entry name" value="YAJCTRNLCASE"/>
</dbReference>
<dbReference type="GO" id="GO:0005886">
    <property type="term" value="C:plasma membrane"/>
    <property type="evidence" value="ECO:0007669"/>
    <property type="project" value="UniProtKB-SubCell"/>
</dbReference>
<dbReference type="PANTHER" id="PTHR33909">
    <property type="entry name" value="SEC TRANSLOCON ACCESSORY COMPLEX SUBUNIT YAJC"/>
    <property type="match status" value="1"/>
</dbReference>
<proteinExistence type="inferred from homology"/>
<evidence type="ECO:0000256" key="6">
    <source>
        <dbReference type="ARBA" id="ARBA00022927"/>
    </source>
</evidence>
<dbReference type="InterPro" id="IPR003849">
    <property type="entry name" value="Preprotein_translocase_YajC"/>
</dbReference>
<evidence type="ECO:0000256" key="1">
    <source>
        <dbReference type="ARBA" id="ARBA00004162"/>
    </source>
</evidence>
<dbReference type="EMBL" id="LR134523">
    <property type="protein sequence ID" value="VEJ35693.1"/>
    <property type="molecule type" value="Genomic_DNA"/>
</dbReference>
<accession>A0A448V1I7</accession>
<dbReference type="AlphaFoldDB" id="A0A448V1I7"/>
<evidence type="ECO:0000256" key="4">
    <source>
        <dbReference type="ARBA" id="ARBA00022475"/>
    </source>
</evidence>
<dbReference type="Proteomes" id="UP000269544">
    <property type="component" value="Chromosome"/>
</dbReference>
<evidence type="ECO:0000313" key="12">
    <source>
        <dbReference type="Proteomes" id="UP000269544"/>
    </source>
</evidence>
<name>A0A448V1I7_9FIRM</name>
<reference evidence="11 12" key="1">
    <citation type="submission" date="2018-12" db="EMBL/GenBank/DDBJ databases">
        <authorList>
            <consortium name="Pathogen Informatics"/>
        </authorList>
    </citation>
    <scope>NUCLEOTIDE SEQUENCE [LARGE SCALE GENOMIC DNA]</scope>
    <source>
        <strain evidence="11 12">NCTC13079</strain>
    </source>
</reference>
<evidence type="ECO:0000256" key="7">
    <source>
        <dbReference type="ARBA" id="ARBA00022989"/>
    </source>
</evidence>
<dbReference type="GO" id="GO:0015031">
    <property type="term" value="P:protein transport"/>
    <property type="evidence" value="ECO:0007669"/>
    <property type="project" value="UniProtKB-KW"/>
</dbReference>
<evidence type="ECO:0000256" key="8">
    <source>
        <dbReference type="ARBA" id="ARBA00023010"/>
    </source>
</evidence>
<keyword evidence="7 10" id="KW-1133">Transmembrane helix</keyword>
<keyword evidence="3" id="KW-0813">Transport</keyword>
<comment type="similarity">
    <text evidence="2">Belongs to the YajC family.</text>
</comment>
<keyword evidence="6" id="KW-0653">Protein transport</keyword>
<feature type="transmembrane region" description="Helical" evidence="10">
    <location>
        <begin position="20"/>
        <end position="38"/>
    </location>
</feature>
<keyword evidence="4" id="KW-1003">Cell membrane</keyword>
<keyword evidence="8" id="KW-0811">Translocation</keyword>
<dbReference type="RefSeq" id="WP_232006449.1">
    <property type="nucleotide sequence ID" value="NZ_JAUSWF010000001.1"/>
</dbReference>
<evidence type="ECO:0000256" key="10">
    <source>
        <dbReference type="SAM" id="Phobius"/>
    </source>
</evidence>
<comment type="subcellular location">
    <subcellularLocation>
        <location evidence="1">Cell membrane</location>
        <topology evidence="1">Single-pass membrane protein</topology>
    </subcellularLocation>
</comment>